<comment type="caution">
    <text evidence="1">The sequence shown here is derived from an EMBL/GenBank/DDBJ whole genome shotgun (WGS) entry which is preliminary data.</text>
</comment>
<evidence type="ECO:0000313" key="1">
    <source>
        <dbReference type="EMBL" id="CAH2226554.1"/>
    </source>
</evidence>
<name>A0A8S4QXJ5_9NEOP</name>
<evidence type="ECO:0000313" key="2">
    <source>
        <dbReference type="Proteomes" id="UP000838756"/>
    </source>
</evidence>
<dbReference type="EMBL" id="CAKXAJ010021562">
    <property type="protein sequence ID" value="CAH2226554.1"/>
    <property type="molecule type" value="Genomic_DNA"/>
</dbReference>
<sequence length="62" mass="7045">TYRTAQTASTRSVRSALRRCRARRATCDLSSRTTLTESRPLARTHRITRPWLALGAKVTTTR</sequence>
<dbReference type="Proteomes" id="UP000838756">
    <property type="component" value="Unassembled WGS sequence"/>
</dbReference>
<keyword evidence="2" id="KW-1185">Reference proteome</keyword>
<protein>
    <submittedName>
        <fullName evidence="1">Jg4742 protein</fullName>
    </submittedName>
</protein>
<accession>A0A8S4QXJ5</accession>
<dbReference type="AlphaFoldDB" id="A0A8S4QXJ5"/>
<organism evidence="1 2">
    <name type="scientific">Pararge aegeria aegeria</name>
    <dbReference type="NCBI Taxonomy" id="348720"/>
    <lineage>
        <taxon>Eukaryota</taxon>
        <taxon>Metazoa</taxon>
        <taxon>Ecdysozoa</taxon>
        <taxon>Arthropoda</taxon>
        <taxon>Hexapoda</taxon>
        <taxon>Insecta</taxon>
        <taxon>Pterygota</taxon>
        <taxon>Neoptera</taxon>
        <taxon>Endopterygota</taxon>
        <taxon>Lepidoptera</taxon>
        <taxon>Glossata</taxon>
        <taxon>Ditrysia</taxon>
        <taxon>Papilionoidea</taxon>
        <taxon>Nymphalidae</taxon>
        <taxon>Satyrinae</taxon>
        <taxon>Satyrini</taxon>
        <taxon>Parargina</taxon>
        <taxon>Pararge</taxon>
    </lineage>
</organism>
<proteinExistence type="predicted"/>
<reference evidence="1" key="1">
    <citation type="submission" date="2022-03" db="EMBL/GenBank/DDBJ databases">
        <authorList>
            <person name="Lindestad O."/>
        </authorList>
    </citation>
    <scope>NUCLEOTIDE SEQUENCE</scope>
</reference>
<gene>
    <name evidence="1" type="primary">jg4742</name>
    <name evidence="1" type="ORF">PAEG_LOCUS7255</name>
</gene>
<feature type="non-terminal residue" evidence="1">
    <location>
        <position position="1"/>
    </location>
</feature>